<evidence type="ECO:0000256" key="5">
    <source>
        <dbReference type="ARBA" id="ARBA00022777"/>
    </source>
</evidence>
<sequence>MRKTRIKTWSETLCCSHFNHLIKLRNDSESPTRITACYPAKHIEKTTVYTVDNTLLEQSSKIKLSVRCGALILSPLRLMRVFSERKQLYQKNKTKVIVTNETTASTNDKNNYRIGEGGFGAVFRYVYNNRDVAIKQLHHCRHSSSSDFYSFCSELNAFRLPPSPYVVQAVAFTSSDICLQVVTEFIEGKNLQQLISDDKWNVTFLHRLQLAFQVISGLVHCHNHLLLHLDIKPANIIVHINGRTCKLSDFGCSKTATTSENGLLVVGDATVNAGFGTVAYKAPELLKGQEITDRADIYSFSLLLWELLTRESICNSMHPHVFIYSVVVHKLRPKIEQLNIPKGEQFLVFSSKIISDKYGRALVTLLENCWSDELTRRPRAITAQQIIKKFVDSKKN</sequence>
<dbReference type="PANTHER" id="PTHR44329">
    <property type="entry name" value="SERINE/THREONINE-PROTEIN KINASE TNNI3K-RELATED"/>
    <property type="match status" value="1"/>
</dbReference>
<evidence type="ECO:0000259" key="11">
    <source>
        <dbReference type="PROSITE" id="PS50011"/>
    </source>
</evidence>
<comment type="similarity">
    <text evidence="10">Belongs to the protein kinase superfamily.</text>
</comment>
<dbReference type="PROSITE" id="PS00108">
    <property type="entry name" value="PROTEIN_KINASE_ST"/>
    <property type="match status" value="1"/>
</dbReference>
<evidence type="ECO:0000256" key="9">
    <source>
        <dbReference type="PROSITE-ProRule" id="PRU10141"/>
    </source>
</evidence>
<dbReference type="SMART" id="SM00220">
    <property type="entry name" value="S_TKc"/>
    <property type="match status" value="1"/>
</dbReference>
<dbReference type="SUPFAM" id="SSF56112">
    <property type="entry name" value="Protein kinase-like (PK-like)"/>
    <property type="match status" value="1"/>
</dbReference>
<evidence type="ECO:0000313" key="13">
    <source>
        <dbReference type="Proteomes" id="UP000280834"/>
    </source>
</evidence>
<evidence type="ECO:0000256" key="7">
    <source>
        <dbReference type="ARBA" id="ARBA00047899"/>
    </source>
</evidence>
<evidence type="ECO:0000256" key="6">
    <source>
        <dbReference type="ARBA" id="ARBA00022840"/>
    </source>
</evidence>
<dbReference type="WBParaSite" id="BTMF_0000880901-mRNA-1">
    <property type="protein sequence ID" value="BTMF_0000880901-mRNA-1"/>
    <property type="gene ID" value="BTMF_0000880901"/>
</dbReference>
<dbReference type="Pfam" id="PF00069">
    <property type="entry name" value="Pkinase"/>
    <property type="match status" value="1"/>
</dbReference>
<keyword evidence="3" id="KW-0808">Transferase</keyword>
<dbReference type="InterPro" id="IPR008271">
    <property type="entry name" value="Ser/Thr_kinase_AS"/>
</dbReference>
<proteinExistence type="inferred from homology"/>
<dbReference type="PANTHER" id="PTHR44329:SF285">
    <property type="entry name" value="V-MOS MOLONEY MURINE SARCOMA VIRAL ONCO HOMOLOG"/>
    <property type="match status" value="1"/>
</dbReference>
<dbReference type="EMBL" id="UZAG01015727">
    <property type="protein sequence ID" value="VDO22857.1"/>
    <property type="molecule type" value="Genomic_DNA"/>
</dbReference>
<evidence type="ECO:0000256" key="4">
    <source>
        <dbReference type="ARBA" id="ARBA00022741"/>
    </source>
</evidence>
<dbReference type="PROSITE" id="PS50011">
    <property type="entry name" value="PROTEIN_KINASE_DOM"/>
    <property type="match status" value="1"/>
</dbReference>
<dbReference type="STRING" id="42155.A0A0R3QM74"/>
<keyword evidence="4 9" id="KW-0547">Nucleotide-binding</keyword>
<evidence type="ECO:0000256" key="10">
    <source>
        <dbReference type="RuleBase" id="RU000304"/>
    </source>
</evidence>
<comment type="catalytic activity">
    <reaction evidence="8">
        <text>L-seryl-[protein] + ATP = O-phospho-L-seryl-[protein] + ADP + H(+)</text>
        <dbReference type="Rhea" id="RHEA:17989"/>
        <dbReference type="Rhea" id="RHEA-COMP:9863"/>
        <dbReference type="Rhea" id="RHEA-COMP:11604"/>
        <dbReference type="ChEBI" id="CHEBI:15378"/>
        <dbReference type="ChEBI" id="CHEBI:29999"/>
        <dbReference type="ChEBI" id="CHEBI:30616"/>
        <dbReference type="ChEBI" id="CHEBI:83421"/>
        <dbReference type="ChEBI" id="CHEBI:456216"/>
        <dbReference type="EC" id="2.7.11.1"/>
    </reaction>
</comment>
<dbReference type="InterPro" id="IPR017441">
    <property type="entry name" value="Protein_kinase_ATP_BS"/>
</dbReference>
<comment type="catalytic activity">
    <reaction evidence="7">
        <text>L-threonyl-[protein] + ATP = O-phospho-L-threonyl-[protein] + ADP + H(+)</text>
        <dbReference type="Rhea" id="RHEA:46608"/>
        <dbReference type="Rhea" id="RHEA-COMP:11060"/>
        <dbReference type="Rhea" id="RHEA-COMP:11605"/>
        <dbReference type="ChEBI" id="CHEBI:15378"/>
        <dbReference type="ChEBI" id="CHEBI:30013"/>
        <dbReference type="ChEBI" id="CHEBI:30616"/>
        <dbReference type="ChEBI" id="CHEBI:61977"/>
        <dbReference type="ChEBI" id="CHEBI:456216"/>
        <dbReference type="EC" id="2.7.11.1"/>
    </reaction>
</comment>
<reference evidence="12 13" key="2">
    <citation type="submission" date="2018-11" db="EMBL/GenBank/DDBJ databases">
        <authorList>
            <consortium name="Pathogen Informatics"/>
        </authorList>
    </citation>
    <scope>NUCLEOTIDE SEQUENCE [LARGE SCALE GENOMIC DNA]</scope>
</reference>
<dbReference type="EC" id="2.7.11.1" evidence="1"/>
<keyword evidence="2 10" id="KW-0723">Serine/threonine-protein kinase</keyword>
<evidence type="ECO:0000313" key="14">
    <source>
        <dbReference type="WBParaSite" id="BTMF_0000880901-mRNA-1"/>
    </source>
</evidence>
<dbReference type="GO" id="GO:0005524">
    <property type="term" value="F:ATP binding"/>
    <property type="evidence" value="ECO:0007669"/>
    <property type="project" value="UniProtKB-UniRule"/>
</dbReference>
<dbReference type="PROSITE" id="PS00107">
    <property type="entry name" value="PROTEIN_KINASE_ATP"/>
    <property type="match status" value="1"/>
</dbReference>
<dbReference type="InterPro" id="IPR011009">
    <property type="entry name" value="Kinase-like_dom_sf"/>
</dbReference>
<keyword evidence="6 9" id="KW-0067">ATP-binding</keyword>
<keyword evidence="13" id="KW-1185">Reference proteome</keyword>
<feature type="binding site" evidence="9">
    <location>
        <position position="135"/>
    </location>
    <ligand>
        <name>ATP</name>
        <dbReference type="ChEBI" id="CHEBI:30616"/>
    </ligand>
</feature>
<name>A0A0R3QM74_9BILA</name>
<keyword evidence="5" id="KW-0418">Kinase</keyword>
<evidence type="ECO:0000256" key="3">
    <source>
        <dbReference type="ARBA" id="ARBA00022679"/>
    </source>
</evidence>
<dbReference type="AlphaFoldDB" id="A0A0R3QM74"/>
<evidence type="ECO:0000313" key="12">
    <source>
        <dbReference type="EMBL" id="VDO22857.1"/>
    </source>
</evidence>
<dbReference type="GO" id="GO:0004674">
    <property type="term" value="F:protein serine/threonine kinase activity"/>
    <property type="evidence" value="ECO:0007669"/>
    <property type="project" value="UniProtKB-KW"/>
</dbReference>
<evidence type="ECO:0000256" key="2">
    <source>
        <dbReference type="ARBA" id="ARBA00022527"/>
    </source>
</evidence>
<gene>
    <name evidence="12" type="ORF">BTMF_LOCUS6860</name>
</gene>
<reference evidence="14" key="1">
    <citation type="submission" date="2017-02" db="UniProtKB">
        <authorList>
            <consortium name="WormBaseParasite"/>
        </authorList>
    </citation>
    <scope>IDENTIFICATION</scope>
</reference>
<feature type="domain" description="Protein kinase" evidence="11">
    <location>
        <begin position="108"/>
        <end position="391"/>
    </location>
</feature>
<protein>
    <recommendedName>
        <fullName evidence="1">non-specific serine/threonine protein kinase</fullName>
        <ecNumber evidence="1">2.7.11.1</ecNumber>
    </recommendedName>
</protein>
<organism evidence="14">
    <name type="scientific">Brugia timori</name>
    <dbReference type="NCBI Taxonomy" id="42155"/>
    <lineage>
        <taxon>Eukaryota</taxon>
        <taxon>Metazoa</taxon>
        <taxon>Ecdysozoa</taxon>
        <taxon>Nematoda</taxon>
        <taxon>Chromadorea</taxon>
        <taxon>Rhabditida</taxon>
        <taxon>Spirurina</taxon>
        <taxon>Spiruromorpha</taxon>
        <taxon>Filarioidea</taxon>
        <taxon>Onchocercidae</taxon>
        <taxon>Brugia</taxon>
    </lineage>
</organism>
<evidence type="ECO:0000256" key="1">
    <source>
        <dbReference type="ARBA" id="ARBA00012513"/>
    </source>
</evidence>
<accession>A0A0R3QM74</accession>
<dbReference type="InterPro" id="IPR051681">
    <property type="entry name" value="Ser/Thr_Kinases-Pseudokinases"/>
</dbReference>
<evidence type="ECO:0000256" key="8">
    <source>
        <dbReference type="ARBA" id="ARBA00048679"/>
    </source>
</evidence>
<dbReference type="Proteomes" id="UP000280834">
    <property type="component" value="Unassembled WGS sequence"/>
</dbReference>
<dbReference type="InterPro" id="IPR000719">
    <property type="entry name" value="Prot_kinase_dom"/>
</dbReference>
<dbReference type="Gene3D" id="1.10.510.10">
    <property type="entry name" value="Transferase(Phosphotransferase) domain 1"/>
    <property type="match status" value="1"/>
</dbReference>